<feature type="compositionally biased region" description="Polar residues" evidence="1">
    <location>
        <begin position="179"/>
        <end position="188"/>
    </location>
</feature>
<reference evidence="3" key="1">
    <citation type="journal article" date="2008" name="Nat. Genet.">
        <title>The Pristionchus pacificus genome provides a unique perspective on nematode lifestyle and parasitism.</title>
        <authorList>
            <person name="Dieterich C."/>
            <person name="Clifton S.W."/>
            <person name="Schuster L.N."/>
            <person name="Chinwalla A."/>
            <person name="Delehaunty K."/>
            <person name="Dinkelacker I."/>
            <person name="Fulton L."/>
            <person name="Fulton R."/>
            <person name="Godfrey J."/>
            <person name="Minx P."/>
            <person name="Mitreva M."/>
            <person name="Roeseler W."/>
            <person name="Tian H."/>
            <person name="Witte H."/>
            <person name="Yang S.P."/>
            <person name="Wilson R.K."/>
            <person name="Sommer R.J."/>
        </authorList>
    </citation>
    <scope>NUCLEOTIDE SEQUENCE [LARGE SCALE GENOMIC DNA]</scope>
    <source>
        <strain evidence="3">PS312</strain>
    </source>
</reference>
<dbReference type="Proteomes" id="UP000005239">
    <property type="component" value="Unassembled WGS sequence"/>
</dbReference>
<dbReference type="EnsemblMetazoa" id="PPA19725.1">
    <property type="protein sequence ID" value="PPA19725.1"/>
    <property type="gene ID" value="WBGene00109279"/>
</dbReference>
<proteinExistence type="predicted"/>
<feature type="region of interest" description="Disordered" evidence="1">
    <location>
        <begin position="160"/>
        <end position="188"/>
    </location>
</feature>
<evidence type="ECO:0000313" key="3">
    <source>
        <dbReference type="Proteomes" id="UP000005239"/>
    </source>
</evidence>
<accession>A0A8R1YFP7</accession>
<protein>
    <submittedName>
        <fullName evidence="2">Uncharacterized protein</fullName>
    </submittedName>
</protein>
<reference evidence="2" key="2">
    <citation type="submission" date="2022-06" db="UniProtKB">
        <authorList>
            <consortium name="EnsemblMetazoa"/>
        </authorList>
    </citation>
    <scope>IDENTIFICATION</scope>
    <source>
        <strain evidence="2">PS312</strain>
    </source>
</reference>
<evidence type="ECO:0000313" key="2">
    <source>
        <dbReference type="EnsemblMetazoa" id="PPA19725.1"/>
    </source>
</evidence>
<dbReference type="AlphaFoldDB" id="A0A2A6BJP0"/>
<gene>
    <name evidence="2" type="primary">WBGene00109279</name>
</gene>
<evidence type="ECO:0000256" key="1">
    <source>
        <dbReference type="SAM" id="MobiDB-lite"/>
    </source>
</evidence>
<organism evidence="2 3">
    <name type="scientific">Pristionchus pacificus</name>
    <name type="common">Parasitic nematode worm</name>
    <dbReference type="NCBI Taxonomy" id="54126"/>
    <lineage>
        <taxon>Eukaryota</taxon>
        <taxon>Metazoa</taxon>
        <taxon>Ecdysozoa</taxon>
        <taxon>Nematoda</taxon>
        <taxon>Chromadorea</taxon>
        <taxon>Rhabditida</taxon>
        <taxon>Rhabditina</taxon>
        <taxon>Diplogasteromorpha</taxon>
        <taxon>Diplogasteroidea</taxon>
        <taxon>Neodiplogasteridae</taxon>
        <taxon>Pristionchus</taxon>
    </lineage>
</organism>
<name>A0A2A6BJP0_PRIPA</name>
<sequence length="188" mass="21055">MMQDPSDNWKRAVKEENEARDMPRHDAIAHMAKPGTTVVAKKRELDGSHIRFPAVSISVAAYEEYGPSVLSPGVCIRYFHTYEMDIVSMDQLSLFKGCSWRKLLKKDSNMIKIAMKRAVYYDDFGIMPPGWLWRSIHGNQAFRNSNTSLVPNTNITLFGNAANDSSDPDNSSDSEETIEVNSSSSSNA</sequence>
<accession>A0A2A6BJP0</accession>
<feature type="compositionally biased region" description="Acidic residues" evidence="1">
    <location>
        <begin position="166"/>
        <end position="178"/>
    </location>
</feature>
<keyword evidence="3" id="KW-1185">Reference proteome</keyword>